<protein>
    <submittedName>
        <fullName evidence="3">Uncharacterized protein</fullName>
    </submittedName>
</protein>
<feature type="transmembrane region" description="Helical" evidence="2">
    <location>
        <begin position="52"/>
        <end position="69"/>
    </location>
</feature>
<organism evidence="3 4">
    <name type="scientific">Aureococcus anophagefferens</name>
    <name type="common">Harmful bloom alga</name>
    <dbReference type="NCBI Taxonomy" id="44056"/>
    <lineage>
        <taxon>Eukaryota</taxon>
        <taxon>Sar</taxon>
        <taxon>Stramenopiles</taxon>
        <taxon>Ochrophyta</taxon>
        <taxon>Pelagophyceae</taxon>
        <taxon>Pelagomonadales</taxon>
        <taxon>Pelagomonadaceae</taxon>
        <taxon>Aureococcus</taxon>
    </lineage>
</organism>
<sequence>MELPGNGWVAPSTPKETTPLRGPALPAFPRDGRLNVSSNIILHFRVQELKDLCFVNFVLALLTLLYMGTPSGVLGHATSDDRPP</sequence>
<accession>A0ABR1G089</accession>
<dbReference type="EMBL" id="JBBJCI010000152">
    <property type="protein sequence ID" value="KAK7241919.1"/>
    <property type="molecule type" value="Genomic_DNA"/>
</dbReference>
<comment type="caution">
    <text evidence="3">The sequence shown here is derived from an EMBL/GenBank/DDBJ whole genome shotgun (WGS) entry which is preliminary data.</text>
</comment>
<proteinExistence type="predicted"/>
<keyword evidence="2" id="KW-1133">Transmembrane helix</keyword>
<evidence type="ECO:0000313" key="4">
    <source>
        <dbReference type="Proteomes" id="UP001363151"/>
    </source>
</evidence>
<keyword evidence="2" id="KW-0472">Membrane</keyword>
<name>A0ABR1G089_AURAN</name>
<dbReference type="Proteomes" id="UP001363151">
    <property type="component" value="Unassembled WGS sequence"/>
</dbReference>
<reference evidence="3 4" key="1">
    <citation type="submission" date="2024-03" db="EMBL/GenBank/DDBJ databases">
        <title>Aureococcus anophagefferens CCMP1851 and Kratosvirus quantuckense: Draft genome of a second virus-susceptible host strain in the model system.</title>
        <authorList>
            <person name="Chase E."/>
            <person name="Truchon A.R."/>
            <person name="Schepens W."/>
            <person name="Wilhelm S.W."/>
        </authorList>
    </citation>
    <scope>NUCLEOTIDE SEQUENCE [LARGE SCALE GENOMIC DNA]</scope>
    <source>
        <strain evidence="3 4">CCMP1851</strain>
    </source>
</reference>
<keyword evidence="2" id="KW-0812">Transmembrane</keyword>
<keyword evidence="4" id="KW-1185">Reference proteome</keyword>
<feature type="region of interest" description="Disordered" evidence="1">
    <location>
        <begin position="1"/>
        <end position="26"/>
    </location>
</feature>
<evidence type="ECO:0000256" key="1">
    <source>
        <dbReference type="SAM" id="MobiDB-lite"/>
    </source>
</evidence>
<evidence type="ECO:0000256" key="2">
    <source>
        <dbReference type="SAM" id="Phobius"/>
    </source>
</evidence>
<evidence type="ECO:0000313" key="3">
    <source>
        <dbReference type="EMBL" id="KAK7241919.1"/>
    </source>
</evidence>
<gene>
    <name evidence="3" type="ORF">SO694_00019441</name>
</gene>